<dbReference type="Gene3D" id="2.60.120.560">
    <property type="entry name" value="Exo-inulinase, domain 1"/>
    <property type="match status" value="1"/>
</dbReference>
<dbReference type="RefSeq" id="WP_016482090.1">
    <property type="nucleotide sequence ID" value="NC_021487.1"/>
</dbReference>
<gene>
    <name evidence="2" type="ORF">CCALI_00703</name>
</gene>
<protein>
    <recommendedName>
        <fullName evidence="1">3-keto-alpha-glucoside-1,2-lyase/3-keto-2-hydroxy-glucal hydratase domain-containing protein</fullName>
    </recommendedName>
</protein>
<sequence>MNKTQLVHVGLRLLGPALLCGLFLATMHAHSLPKQAPETAPKPVESPPVPPPPGAKNVVYLFTGKPNEIAENWVYRGSHQPAQWIFDHGTMRPRGGDIISKQTFTDFHLHVEFWEPYMPNAHGQERGNSGVAPYGLYEIQVLDSYGIPDPGTGDCGAVYGQTAPLLNACKPPLQWQTYDIIFRAPRWDTNGKKIEDARVTVLQNGIVVQNNTIIPEPTGIAYGRKEHPGPGPILLQDHGSPVRFRNVWVIPLPEHGATHY</sequence>
<dbReference type="AlphaFoldDB" id="S0EXK4"/>
<dbReference type="HOGENOM" id="CLU_067540_0_0_0"/>
<feature type="domain" description="3-keto-alpha-glucoside-1,2-lyase/3-keto-2-hydroxy-glucal hydratase" evidence="1">
    <location>
        <begin position="62"/>
        <end position="249"/>
    </location>
</feature>
<dbReference type="KEGG" id="ccz:CCALI_00703"/>
<dbReference type="STRING" id="454171.CP488_00450"/>
<dbReference type="PATRIC" id="fig|1303518.3.peg.709"/>
<reference evidence="3" key="1">
    <citation type="submission" date="2013-03" db="EMBL/GenBank/DDBJ databases">
        <title>Genome sequence of Chthonomonas calidirosea, the first sequenced genome from the Armatimonadetes phylum (formally candidate division OP10).</title>
        <authorList>
            <person name="Lee K.C.Y."/>
            <person name="Morgan X.C."/>
            <person name="Dunfield P.F."/>
            <person name="Tamas I."/>
            <person name="Houghton K.M."/>
            <person name="Vyssotski M."/>
            <person name="Ryan J.L.J."/>
            <person name="Lagutin K."/>
            <person name="McDonald I.R."/>
            <person name="Stott M.B."/>
        </authorList>
    </citation>
    <scope>NUCLEOTIDE SEQUENCE [LARGE SCALE GENOMIC DNA]</scope>
    <source>
        <strain evidence="3">DSM 23976 / ICMP 18418 / T49</strain>
    </source>
</reference>
<dbReference type="eggNOG" id="COG2010">
    <property type="taxonomic scope" value="Bacteria"/>
</dbReference>
<proteinExistence type="predicted"/>
<evidence type="ECO:0000259" key="1">
    <source>
        <dbReference type="Pfam" id="PF06439"/>
    </source>
</evidence>
<dbReference type="GO" id="GO:0016787">
    <property type="term" value="F:hydrolase activity"/>
    <property type="evidence" value="ECO:0007669"/>
    <property type="project" value="InterPro"/>
</dbReference>
<organism evidence="2 3">
    <name type="scientific">Chthonomonas calidirosea (strain DSM 23976 / ICMP 18418 / T49)</name>
    <dbReference type="NCBI Taxonomy" id="1303518"/>
    <lineage>
        <taxon>Bacteria</taxon>
        <taxon>Bacillati</taxon>
        <taxon>Armatimonadota</taxon>
        <taxon>Chthonomonadia</taxon>
        <taxon>Chthonomonadales</taxon>
        <taxon>Chthonomonadaceae</taxon>
        <taxon>Chthonomonas</taxon>
    </lineage>
</organism>
<name>S0EXK4_CHTCT</name>
<dbReference type="InterPro" id="IPR010496">
    <property type="entry name" value="AL/BT2_dom"/>
</dbReference>
<dbReference type="InParanoid" id="S0EXK4"/>
<keyword evidence="3" id="KW-1185">Reference proteome</keyword>
<dbReference type="Pfam" id="PF06439">
    <property type="entry name" value="3keto-disac_hyd"/>
    <property type="match status" value="1"/>
</dbReference>
<evidence type="ECO:0000313" key="2">
    <source>
        <dbReference type="EMBL" id="CCW34528.1"/>
    </source>
</evidence>
<dbReference type="EMBL" id="HF951689">
    <property type="protein sequence ID" value="CCW34528.1"/>
    <property type="molecule type" value="Genomic_DNA"/>
</dbReference>
<accession>S0EXK4</accession>
<dbReference type="Proteomes" id="UP000014227">
    <property type="component" value="Chromosome I"/>
</dbReference>
<evidence type="ECO:0000313" key="3">
    <source>
        <dbReference type="Proteomes" id="UP000014227"/>
    </source>
</evidence>